<name>A0A2Z3YYX0_9CORY</name>
<proteinExistence type="predicted"/>
<dbReference type="Proteomes" id="UP000247696">
    <property type="component" value="Chromosome"/>
</dbReference>
<dbReference type="KEGG" id="cpre:Csp1_25390"/>
<keyword evidence="2" id="KW-0472">Membrane</keyword>
<reference evidence="4" key="1">
    <citation type="submission" date="2017-11" db="EMBL/GenBank/DDBJ databases">
        <title>Otitis media/interna in a cat caused by the recently described species Corynebacterium provencense.</title>
        <authorList>
            <person name="Kittl S."/>
            <person name="Brodard I."/>
            <person name="Rychener L."/>
            <person name="Jores J."/>
            <person name="Roosje P."/>
            <person name="Gobeli Brawand S."/>
        </authorList>
    </citation>
    <scope>NUCLEOTIDE SEQUENCE [LARGE SCALE GENOMIC DNA]</scope>
    <source>
        <strain evidence="4">17KM38</strain>
    </source>
</reference>
<dbReference type="AlphaFoldDB" id="A0A2Z3YYX0"/>
<keyword evidence="2" id="KW-1133">Transmembrane helix</keyword>
<dbReference type="EMBL" id="CP024988">
    <property type="protein sequence ID" value="AWT27287.1"/>
    <property type="molecule type" value="Genomic_DNA"/>
</dbReference>
<feature type="compositionally biased region" description="Basic residues" evidence="1">
    <location>
        <begin position="138"/>
        <end position="170"/>
    </location>
</feature>
<organism evidence="3 4">
    <name type="scientific">Corynebacterium provencense</name>
    <dbReference type="NCBI Taxonomy" id="1737425"/>
    <lineage>
        <taxon>Bacteria</taxon>
        <taxon>Bacillati</taxon>
        <taxon>Actinomycetota</taxon>
        <taxon>Actinomycetes</taxon>
        <taxon>Mycobacteriales</taxon>
        <taxon>Corynebacteriaceae</taxon>
        <taxon>Corynebacterium</taxon>
    </lineage>
</organism>
<evidence type="ECO:0000313" key="3">
    <source>
        <dbReference type="EMBL" id="AWT27287.1"/>
    </source>
</evidence>
<feature type="transmembrane region" description="Helical" evidence="2">
    <location>
        <begin position="108"/>
        <end position="128"/>
    </location>
</feature>
<feature type="transmembrane region" description="Helical" evidence="2">
    <location>
        <begin position="22"/>
        <end position="41"/>
    </location>
</feature>
<evidence type="ECO:0000313" key="4">
    <source>
        <dbReference type="Proteomes" id="UP000247696"/>
    </source>
</evidence>
<gene>
    <name evidence="3" type="ORF">Csp1_25390</name>
</gene>
<keyword evidence="2" id="KW-0812">Transmembrane</keyword>
<evidence type="ECO:0000256" key="2">
    <source>
        <dbReference type="SAM" id="Phobius"/>
    </source>
</evidence>
<protein>
    <recommendedName>
        <fullName evidence="5">SdpI family protein</fullName>
    </recommendedName>
</protein>
<feature type="region of interest" description="Disordered" evidence="1">
    <location>
        <begin position="133"/>
        <end position="170"/>
    </location>
</feature>
<sequence>MAPGSVARVNADTLGTMSDETMGLVAGGLAVVAALIVFSMLRAAARGHLDRNSGFGLVTPAVKKSDATWTAGHLAALPVARRTVLATVVVWVAALVVGLVVGEKWAGYLGLVPYLAVILGFVPMVRTANAAAAEATKKTRQTKQTRKSKQTKQNKQMQKKGKSGNGRRKH</sequence>
<evidence type="ECO:0000256" key="1">
    <source>
        <dbReference type="SAM" id="MobiDB-lite"/>
    </source>
</evidence>
<evidence type="ECO:0008006" key="5">
    <source>
        <dbReference type="Google" id="ProtNLM"/>
    </source>
</evidence>
<keyword evidence="4" id="KW-1185">Reference proteome</keyword>
<accession>A0A2Z3YYX0</accession>
<feature type="transmembrane region" description="Helical" evidence="2">
    <location>
        <begin position="83"/>
        <end position="102"/>
    </location>
</feature>